<reference evidence="2" key="1">
    <citation type="journal article" date="2014" name="Int. J. Syst. Evol. Microbiol.">
        <title>Complete genome sequence of Corynebacterium casei LMG S-19264T (=DSM 44701T), isolated from a smear-ripened cheese.</title>
        <authorList>
            <consortium name="US DOE Joint Genome Institute (JGI-PGF)"/>
            <person name="Walter F."/>
            <person name="Albersmeier A."/>
            <person name="Kalinowski J."/>
            <person name="Ruckert C."/>
        </authorList>
    </citation>
    <scope>NUCLEOTIDE SEQUENCE</scope>
    <source>
        <strain evidence="2">CGMCC 1.7081</strain>
    </source>
</reference>
<name>A0A8J3MD31_9RHOB</name>
<dbReference type="AlphaFoldDB" id="A0A8J3MD31"/>
<dbReference type="EMBL" id="BNAP01000010">
    <property type="protein sequence ID" value="GHG93041.1"/>
    <property type="molecule type" value="Genomic_DNA"/>
</dbReference>
<feature type="region of interest" description="Disordered" evidence="1">
    <location>
        <begin position="250"/>
        <end position="278"/>
    </location>
</feature>
<sequence length="278" mass="30822">MSEILQKNIPYDVSALRRLPGIQPLPVADWLIRDEAFAGQMARRDDLLASRRAAVIVMDDCARPAALELLDMVLAAAYPEAGADVPEVLRPDGVRVPVDRDDPMATLGRLVQEDFLILQKPEAAAEHILTAGVLCFPASWTLTEKFMKPLTRIHVPVPSYDDNIAARVQRLFDGIQVDRPLWRFNALWYDDPELFHPRRESDQRPHRTAPGTGYFRSERQTMRRLPETRAVVFGVHTFVVARVDMGVAAADQGGGSDRQPGEHGAQQAGAAERDTAGG</sequence>
<evidence type="ECO:0000256" key="1">
    <source>
        <dbReference type="SAM" id="MobiDB-lite"/>
    </source>
</evidence>
<comment type="caution">
    <text evidence="2">The sequence shown here is derived from an EMBL/GenBank/DDBJ whole genome shotgun (WGS) entry which is preliminary data.</text>
</comment>
<gene>
    <name evidence="2" type="ORF">GCM10010961_25260</name>
</gene>
<accession>A0A8J3MD31</accession>
<organism evidence="2 3">
    <name type="scientific">Pseudodonghicola xiamenensis</name>
    <dbReference type="NCBI Taxonomy" id="337702"/>
    <lineage>
        <taxon>Bacteria</taxon>
        <taxon>Pseudomonadati</taxon>
        <taxon>Pseudomonadota</taxon>
        <taxon>Alphaproteobacteria</taxon>
        <taxon>Rhodobacterales</taxon>
        <taxon>Paracoccaceae</taxon>
        <taxon>Pseudodonghicola</taxon>
    </lineage>
</organism>
<dbReference type="RefSeq" id="WP_084437096.1">
    <property type="nucleotide sequence ID" value="NZ_BNAP01000010.1"/>
</dbReference>
<protein>
    <recommendedName>
        <fullName evidence="4">DUF3445 domain-containing protein</fullName>
    </recommendedName>
</protein>
<dbReference type="InterPro" id="IPR021848">
    <property type="entry name" value="HODM_asu-like"/>
</dbReference>
<reference evidence="2" key="2">
    <citation type="submission" date="2020-09" db="EMBL/GenBank/DDBJ databases">
        <authorList>
            <person name="Sun Q."/>
            <person name="Zhou Y."/>
        </authorList>
    </citation>
    <scope>NUCLEOTIDE SEQUENCE</scope>
    <source>
        <strain evidence="2">CGMCC 1.7081</strain>
    </source>
</reference>
<evidence type="ECO:0000313" key="2">
    <source>
        <dbReference type="EMBL" id="GHG93041.1"/>
    </source>
</evidence>
<keyword evidence="3" id="KW-1185">Reference proteome</keyword>
<dbReference type="Proteomes" id="UP000611500">
    <property type="component" value="Unassembled WGS sequence"/>
</dbReference>
<dbReference type="Pfam" id="PF11927">
    <property type="entry name" value="HODM_asu-like"/>
    <property type="match status" value="1"/>
</dbReference>
<evidence type="ECO:0008006" key="4">
    <source>
        <dbReference type="Google" id="ProtNLM"/>
    </source>
</evidence>
<proteinExistence type="predicted"/>
<evidence type="ECO:0000313" key="3">
    <source>
        <dbReference type="Proteomes" id="UP000611500"/>
    </source>
</evidence>